<dbReference type="Gene3D" id="3.40.630.10">
    <property type="entry name" value="Zn peptidases"/>
    <property type="match status" value="1"/>
</dbReference>
<dbReference type="EMBL" id="STFG01000001">
    <property type="protein sequence ID" value="THU04988.1"/>
    <property type="molecule type" value="Genomic_DNA"/>
</dbReference>
<dbReference type="Gene3D" id="3.30.70.360">
    <property type="match status" value="1"/>
</dbReference>
<feature type="binding site" evidence="3">
    <location>
        <position position="106"/>
    </location>
    <ligand>
        <name>Zn(2+)</name>
        <dbReference type="ChEBI" id="CHEBI:29105"/>
        <label>2</label>
    </ligand>
</feature>
<dbReference type="SUPFAM" id="SSF53187">
    <property type="entry name" value="Zn-dependent exopeptidases"/>
    <property type="match status" value="1"/>
</dbReference>
<dbReference type="OrthoDB" id="9808195at2"/>
<dbReference type="PANTHER" id="PTHR32494:SF5">
    <property type="entry name" value="ALLANTOATE AMIDOHYDROLASE"/>
    <property type="match status" value="1"/>
</dbReference>
<feature type="binding site" evidence="3">
    <location>
        <position position="141"/>
    </location>
    <ligand>
        <name>Zn(2+)</name>
        <dbReference type="ChEBI" id="CHEBI:29105"/>
        <label>2</label>
    </ligand>
</feature>
<reference evidence="4 5" key="1">
    <citation type="journal article" date="2015" name="Antonie Van Leeuwenhoek">
        <title>Lampropedia puyangensis sp. nov., isolated from symptomatic bark of Populus ? euramericana canker and emended description of Lampropedia hyalina (Ehrenberg 1832) Lee et al. 2004.</title>
        <authorList>
            <person name="Li Y."/>
            <person name="Wang T."/>
            <person name="Piao C.G."/>
            <person name="Wang L.F."/>
            <person name="Tian G.Z."/>
            <person name="Zhu T.H."/>
            <person name="Guo M.W."/>
        </authorList>
    </citation>
    <scope>NUCLEOTIDE SEQUENCE [LARGE SCALE GENOMIC DNA]</scope>
    <source>
        <strain evidence="4 5">2-bin</strain>
    </source>
</reference>
<dbReference type="RefSeq" id="WP_136571699.1">
    <property type="nucleotide sequence ID" value="NZ_STFG01000001.1"/>
</dbReference>
<comment type="cofactor">
    <cofactor evidence="3">
        <name>Zn(2+)</name>
        <dbReference type="ChEBI" id="CHEBI:29105"/>
    </cofactor>
    <text evidence="3">Binds 2 Zn(2+) ions per subunit.</text>
</comment>
<keyword evidence="3" id="KW-0862">Zinc</keyword>
<dbReference type="EC" id="3.5.-.-" evidence="4"/>
<dbReference type="AlphaFoldDB" id="A0A4S8FBB3"/>
<dbReference type="PIRSF" id="PIRSF001235">
    <property type="entry name" value="Amidase_carbamoylase"/>
    <property type="match status" value="1"/>
</dbReference>
<name>A0A4S8FBB3_9BURK</name>
<dbReference type="GO" id="GO:0046872">
    <property type="term" value="F:metal ion binding"/>
    <property type="evidence" value="ECO:0007669"/>
    <property type="project" value="UniProtKB-KW"/>
</dbReference>
<dbReference type="SUPFAM" id="SSF55031">
    <property type="entry name" value="Bacterial exopeptidase dimerisation domain"/>
    <property type="match status" value="1"/>
</dbReference>
<dbReference type="NCBIfam" id="NF009527">
    <property type="entry name" value="PRK12891.1"/>
    <property type="match status" value="1"/>
</dbReference>
<dbReference type="GO" id="GO:0016813">
    <property type="term" value="F:hydrolase activity, acting on carbon-nitrogen (but not peptide) bonds, in linear amidines"/>
    <property type="evidence" value="ECO:0007669"/>
    <property type="project" value="InterPro"/>
</dbReference>
<dbReference type="Pfam" id="PF01546">
    <property type="entry name" value="Peptidase_M20"/>
    <property type="match status" value="1"/>
</dbReference>
<keyword evidence="3" id="KW-0479">Metal-binding</keyword>
<feature type="binding site" evidence="3">
    <location>
        <position position="106"/>
    </location>
    <ligand>
        <name>Zn(2+)</name>
        <dbReference type="ChEBI" id="CHEBI:29105"/>
        <label>1</label>
    </ligand>
</feature>
<keyword evidence="2 4" id="KW-0378">Hydrolase</keyword>
<dbReference type="InterPro" id="IPR010158">
    <property type="entry name" value="Amidase_Cbmase"/>
</dbReference>
<feature type="binding site" evidence="3">
    <location>
        <position position="407"/>
    </location>
    <ligand>
        <name>Zn(2+)</name>
        <dbReference type="ChEBI" id="CHEBI:29105"/>
        <label>2</label>
    </ligand>
</feature>
<protein>
    <submittedName>
        <fullName evidence="4">Hydantoinase/carbamoylase family amidase</fullName>
        <ecNumber evidence="4">3.5.-.-</ecNumber>
    </submittedName>
</protein>
<evidence type="ECO:0000256" key="3">
    <source>
        <dbReference type="PIRSR" id="PIRSR001235-1"/>
    </source>
</evidence>
<comment type="caution">
    <text evidence="4">The sequence shown here is derived from an EMBL/GenBank/DDBJ whole genome shotgun (WGS) entry which is preliminary data.</text>
</comment>
<gene>
    <name evidence="4" type="ORF">E9531_00035</name>
</gene>
<dbReference type="Proteomes" id="UP000308917">
    <property type="component" value="Unassembled WGS sequence"/>
</dbReference>
<accession>A0A4S8FBB3</accession>
<sequence>MFAETTIAPTCSLAQDITPEITLASQWFDTLRERSRSALGVTRASFGEGEQMAHDLMAEQATRLGLEQRVDAAGNLYLTLPGRDRSLPAIMTGSHMDTVPDGGNFDGAAGVVAGMAMLARWVRAGLVPQRDITVMAVRAEELSWFPAPYAGSRAAFGLLQSHELDDCLRPDTGLSLFHHMQAAGFAPERVRAGEKQLDPARIHCFLELHIEQGPFLVQEGLPVGIVTGIRGNLRYKHSRILGQYAHAGAEPRRSRHDAVMAGAEFVQRLEALWLELEQEGKDLVCTVGQFYTDAKVHTMTKVPGELRFTMDIRSQDNALLLEIDQRLRVIAQDISARRGVVIDLGDFTNARPGLIHAGLHAQLLSCAAALKIPHVAMASGAGHDSAVFSQQGIPTAMVFVRNEHGSHNPDEAMEIADFAEGLRVLIAAVEHIDEQG</sequence>
<dbReference type="PANTHER" id="PTHR32494">
    <property type="entry name" value="ALLANTOATE DEIMINASE-RELATED"/>
    <property type="match status" value="1"/>
</dbReference>
<keyword evidence="5" id="KW-1185">Reference proteome</keyword>
<evidence type="ECO:0000313" key="4">
    <source>
        <dbReference type="EMBL" id="THU04988.1"/>
    </source>
</evidence>
<feature type="binding site" evidence="3">
    <location>
        <position position="209"/>
    </location>
    <ligand>
        <name>Zn(2+)</name>
        <dbReference type="ChEBI" id="CHEBI:29105"/>
        <label>1</label>
    </ligand>
</feature>
<dbReference type="InterPro" id="IPR036264">
    <property type="entry name" value="Bact_exopeptidase_dim_dom"/>
</dbReference>
<dbReference type="NCBIfam" id="TIGR01879">
    <property type="entry name" value="hydantase"/>
    <property type="match status" value="1"/>
</dbReference>
<evidence type="ECO:0000256" key="2">
    <source>
        <dbReference type="ARBA" id="ARBA00022801"/>
    </source>
</evidence>
<dbReference type="InterPro" id="IPR002933">
    <property type="entry name" value="Peptidase_M20"/>
</dbReference>
<evidence type="ECO:0000256" key="1">
    <source>
        <dbReference type="ARBA" id="ARBA00006153"/>
    </source>
</evidence>
<organism evidence="4 5">
    <name type="scientific">Lampropedia puyangensis</name>
    <dbReference type="NCBI Taxonomy" id="1330072"/>
    <lineage>
        <taxon>Bacteria</taxon>
        <taxon>Pseudomonadati</taxon>
        <taxon>Pseudomonadota</taxon>
        <taxon>Betaproteobacteria</taxon>
        <taxon>Burkholderiales</taxon>
        <taxon>Comamonadaceae</taxon>
        <taxon>Lampropedia</taxon>
    </lineage>
</organism>
<comment type="similarity">
    <text evidence="1">Belongs to the peptidase M20 family.</text>
</comment>
<feature type="binding site" evidence="3">
    <location>
        <position position="95"/>
    </location>
    <ligand>
        <name>Zn(2+)</name>
        <dbReference type="ChEBI" id="CHEBI:29105"/>
        <label>1</label>
    </ligand>
</feature>
<evidence type="ECO:0000313" key="5">
    <source>
        <dbReference type="Proteomes" id="UP000308917"/>
    </source>
</evidence>
<proteinExistence type="inferred from homology"/>